<dbReference type="InterPro" id="IPR035919">
    <property type="entry name" value="EAL_sf"/>
</dbReference>
<evidence type="ECO:0000256" key="1">
    <source>
        <dbReference type="PROSITE-ProRule" id="PRU00169"/>
    </source>
</evidence>
<name>A0ABY8D514_9HYPH</name>
<feature type="domain" description="Response regulatory" evidence="2">
    <location>
        <begin position="2"/>
        <end position="121"/>
    </location>
</feature>
<keyword evidence="4" id="KW-0614">Plasmid</keyword>
<dbReference type="PANTHER" id="PTHR33121">
    <property type="entry name" value="CYCLIC DI-GMP PHOSPHODIESTERASE PDEF"/>
    <property type="match status" value="1"/>
</dbReference>
<dbReference type="CDD" id="cd01948">
    <property type="entry name" value="EAL"/>
    <property type="match status" value="1"/>
</dbReference>
<feature type="modified residue" description="4-aspartylphosphate" evidence="1">
    <location>
        <position position="51"/>
    </location>
</feature>
<evidence type="ECO:0000313" key="5">
    <source>
        <dbReference type="Proteomes" id="UP001235547"/>
    </source>
</evidence>
<keyword evidence="5" id="KW-1185">Reference proteome</keyword>
<gene>
    <name evidence="4" type="ORF">PYH38_005842</name>
</gene>
<keyword evidence="1" id="KW-0597">Phosphoprotein</keyword>
<dbReference type="EMBL" id="CP120372">
    <property type="protein sequence ID" value="WEX85462.1"/>
    <property type="molecule type" value="Genomic_DNA"/>
</dbReference>
<sequence>MKAVIVDDDEEICELLACQLQHLGVEARAVANASDVLDTVKRESPDIVFVDLSLGDADGIDVFHVLRDIGFLGALVIVSGHPDIVLRHARDVALRAGLDAKAPLKKPFRLQDLRGVLDEARSGPAANLARVLKRVPDGLLREGLQKDWIEFWFQPKVELKTGLIKGAECLARIRHPTAGLLFPGQFLPSADDNDLHELAIRAAKAAAKAAALDLLDGVPLRFSINVSTRNMKQPALIFQLKRISDGAVRPVDLVLEITESDLGGDSSVCQAFATRAVLHGFKISIDDFGCGYATFERLRHTPFSELKLDRSVVDGCSGDRSLKNICVATIQLAHGFDALAVAEGVETQEDAALLADIGCDIAQGYLFAPALPLKEFAAYVRAPLKPVTGPKYSLKS</sequence>
<evidence type="ECO:0000313" key="4">
    <source>
        <dbReference type="EMBL" id="WEX85462.1"/>
    </source>
</evidence>
<dbReference type="SMART" id="SM00448">
    <property type="entry name" value="REC"/>
    <property type="match status" value="1"/>
</dbReference>
<proteinExistence type="predicted"/>
<dbReference type="InterPro" id="IPR050706">
    <property type="entry name" value="Cyclic-di-GMP_PDE-like"/>
</dbReference>
<reference evidence="4 5" key="1">
    <citation type="submission" date="2023-03" db="EMBL/GenBank/DDBJ databases">
        <authorList>
            <person name="Kaur S."/>
            <person name="Espinosa-Saiz D."/>
            <person name="Velazquez E."/>
            <person name="Menendez E."/>
            <person name="diCenzo G.C."/>
        </authorList>
    </citation>
    <scope>NUCLEOTIDE SEQUENCE [LARGE SCALE GENOMIC DNA]</scope>
    <source>
        <strain evidence="4 5">LMG 27395</strain>
        <plasmid evidence="4 5">unnamed</plasmid>
    </source>
</reference>
<dbReference type="SUPFAM" id="SSF141868">
    <property type="entry name" value="EAL domain-like"/>
    <property type="match status" value="1"/>
</dbReference>
<dbReference type="Gene3D" id="3.40.50.2300">
    <property type="match status" value="1"/>
</dbReference>
<dbReference type="InterPro" id="IPR011006">
    <property type="entry name" value="CheY-like_superfamily"/>
</dbReference>
<geneLocation type="plasmid" evidence="4 5">
    <name>unnamed</name>
</geneLocation>
<dbReference type="PANTHER" id="PTHR33121:SF70">
    <property type="entry name" value="SIGNALING PROTEIN YKOW"/>
    <property type="match status" value="1"/>
</dbReference>
<dbReference type="RefSeq" id="WP_280736376.1">
    <property type="nucleotide sequence ID" value="NZ_CP120369.1"/>
</dbReference>
<dbReference type="PROSITE" id="PS50883">
    <property type="entry name" value="EAL"/>
    <property type="match status" value="1"/>
</dbReference>
<dbReference type="Pfam" id="PF00563">
    <property type="entry name" value="EAL"/>
    <property type="match status" value="1"/>
</dbReference>
<dbReference type="Gene3D" id="3.20.20.450">
    <property type="entry name" value="EAL domain"/>
    <property type="match status" value="1"/>
</dbReference>
<protein>
    <submittedName>
        <fullName evidence="4">EAL domain-containing response regulator</fullName>
    </submittedName>
</protein>
<feature type="domain" description="EAL" evidence="3">
    <location>
        <begin position="133"/>
        <end position="384"/>
    </location>
</feature>
<dbReference type="SMART" id="SM00052">
    <property type="entry name" value="EAL"/>
    <property type="match status" value="1"/>
</dbReference>
<dbReference type="InterPro" id="IPR001789">
    <property type="entry name" value="Sig_transdc_resp-reg_receiver"/>
</dbReference>
<dbReference type="Proteomes" id="UP001235547">
    <property type="component" value="Plasmid unnamed"/>
</dbReference>
<evidence type="ECO:0000259" key="3">
    <source>
        <dbReference type="PROSITE" id="PS50883"/>
    </source>
</evidence>
<dbReference type="PROSITE" id="PS50110">
    <property type="entry name" value="RESPONSE_REGULATORY"/>
    <property type="match status" value="1"/>
</dbReference>
<dbReference type="InterPro" id="IPR001633">
    <property type="entry name" value="EAL_dom"/>
</dbReference>
<dbReference type="SUPFAM" id="SSF52172">
    <property type="entry name" value="CheY-like"/>
    <property type="match status" value="1"/>
</dbReference>
<accession>A0ABY8D514</accession>
<evidence type="ECO:0000259" key="2">
    <source>
        <dbReference type="PROSITE" id="PS50110"/>
    </source>
</evidence>
<dbReference type="Pfam" id="PF00072">
    <property type="entry name" value="Response_reg"/>
    <property type="match status" value="1"/>
</dbReference>
<organism evidence="4 5">
    <name type="scientific">Sinorhizobium numidicum</name>
    <dbReference type="NCBI Taxonomy" id="680248"/>
    <lineage>
        <taxon>Bacteria</taxon>
        <taxon>Pseudomonadati</taxon>
        <taxon>Pseudomonadota</taxon>
        <taxon>Alphaproteobacteria</taxon>
        <taxon>Hyphomicrobiales</taxon>
        <taxon>Rhizobiaceae</taxon>
        <taxon>Sinorhizobium/Ensifer group</taxon>
        <taxon>Sinorhizobium</taxon>
    </lineage>
</organism>